<dbReference type="PANTHER" id="PTHR32502:SF3">
    <property type="entry name" value="D-GALACTOSAMINE-6-PHOSPHATE DEAMINASE AGAS-RELATED"/>
    <property type="match status" value="1"/>
</dbReference>
<dbReference type="InterPro" id="IPR035466">
    <property type="entry name" value="GlmS/AgaS_SIS"/>
</dbReference>
<dbReference type="RefSeq" id="WP_183374913.1">
    <property type="nucleotide sequence ID" value="NZ_CALVCN010000001.1"/>
</dbReference>
<dbReference type="CDD" id="cd05008">
    <property type="entry name" value="SIS_GlmS_GlmD_1"/>
    <property type="match status" value="1"/>
</dbReference>
<name>A0A7W8CZZ0_9FIRM</name>
<evidence type="ECO:0000313" key="7">
    <source>
        <dbReference type="Proteomes" id="UP000521313"/>
    </source>
</evidence>
<dbReference type="InterPro" id="IPR050303">
    <property type="entry name" value="GatZ_KbaZ_carbometab"/>
</dbReference>
<evidence type="ECO:0000256" key="1">
    <source>
        <dbReference type="ARBA" id="ARBA00007748"/>
    </source>
</evidence>
<dbReference type="Pfam" id="PF01380">
    <property type="entry name" value="SIS"/>
    <property type="match status" value="1"/>
</dbReference>
<comment type="catalytic activity">
    <reaction evidence="4">
        <text>D-galactosamine 6-phosphate + H2O = D-tagatopyranose 1-phosphate + NH4(+)</text>
        <dbReference type="Rhea" id="RHEA:47680"/>
        <dbReference type="ChEBI" id="CHEBI:15377"/>
        <dbReference type="ChEBI" id="CHEBI:28938"/>
        <dbReference type="ChEBI" id="CHEBI:71674"/>
        <dbReference type="ChEBI" id="CHEBI:138150"/>
    </reaction>
</comment>
<feature type="domain" description="SIS" evidence="5">
    <location>
        <begin position="219"/>
        <end position="370"/>
    </location>
</feature>
<keyword evidence="2" id="KW-0677">Repeat</keyword>
<gene>
    <name evidence="6" type="ORF">HNQ43_000750</name>
</gene>
<organism evidence="6 7">
    <name type="scientific">Faecalicoccus acidiformans</name>
    <dbReference type="NCBI Taxonomy" id="915173"/>
    <lineage>
        <taxon>Bacteria</taxon>
        <taxon>Bacillati</taxon>
        <taxon>Bacillota</taxon>
        <taxon>Erysipelotrichia</taxon>
        <taxon>Erysipelotrichales</taxon>
        <taxon>Erysipelotrichaceae</taxon>
        <taxon>Faecalicoccus</taxon>
    </lineage>
</organism>
<feature type="domain" description="SIS" evidence="5">
    <location>
        <begin position="46"/>
        <end position="199"/>
    </location>
</feature>
<reference evidence="6 7" key="1">
    <citation type="submission" date="2020-08" db="EMBL/GenBank/DDBJ databases">
        <title>Genomic Encyclopedia of Type Strains, Phase IV (KMG-IV): sequencing the most valuable type-strain genomes for metagenomic binning, comparative biology and taxonomic classification.</title>
        <authorList>
            <person name="Goeker M."/>
        </authorList>
    </citation>
    <scope>NUCLEOTIDE SEQUENCE [LARGE SCALE GENOMIC DNA]</scope>
    <source>
        <strain evidence="6 7">DSM 26963</strain>
    </source>
</reference>
<comment type="similarity">
    <text evidence="1">Belongs to the SIS family. AgaS subfamily.</text>
</comment>
<accession>A0A7W8CZZ0</accession>
<dbReference type="PANTHER" id="PTHR32502">
    <property type="entry name" value="N-ACETYLGALACTOSAMINE PERMEASE II COMPONENT-RELATED"/>
    <property type="match status" value="1"/>
</dbReference>
<dbReference type="Proteomes" id="UP000521313">
    <property type="component" value="Unassembled WGS sequence"/>
</dbReference>
<dbReference type="GO" id="GO:0005886">
    <property type="term" value="C:plasma membrane"/>
    <property type="evidence" value="ECO:0007669"/>
    <property type="project" value="TreeGrafter"/>
</dbReference>
<dbReference type="GO" id="GO:0016787">
    <property type="term" value="F:hydrolase activity"/>
    <property type="evidence" value="ECO:0007669"/>
    <property type="project" value="UniProtKB-KW"/>
</dbReference>
<dbReference type="InterPro" id="IPR001347">
    <property type="entry name" value="SIS_dom"/>
</dbReference>
<dbReference type="AlphaFoldDB" id="A0A7W8CZZ0"/>
<evidence type="ECO:0000259" key="5">
    <source>
        <dbReference type="PROSITE" id="PS51464"/>
    </source>
</evidence>
<dbReference type="GO" id="GO:1901135">
    <property type="term" value="P:carbohydrate derivative metabolic process"/>
    <property type="evidence" value="ECO:0007669"/>
    <property type="project" value="InterPro"/>
</dbReference>
<dbReference type="Gene3D" id="3.40.50.10490">
    <property type="entry name" value="Glucose-6-phosphate isomerase like protein, domain 1"/>
    <property type="match status" value="2"/>
</dbReference>
<dbReference type="GO" id="GO:0097367">
    <property type="term" value="F:carbohydrate derivative binding"/>
    <property type="evidence" value="ECO:0007669"/>
    <property type="project" value="InterPro"/>
</dbReference>
<evidence type="ECO:0000313" key="6">
    <source>
        <dbReference type="EMBL" id="MBB5184707.1"/>
    </source>
</evidence>
<dbReference type="GO" id="GO:0009401">
    <property type="term" value="P:phosphoenolpyruvate-dependent sugar phosphotransferase system"/>
    <property type="evidence" value="ECO:0007669"/>
    <property type="project" value="TreeGrafter"/>
</dbReference>
<evidence type="ECO:0000256" key="3">
    <source>
        <dbReference type="ARBA" id="ARBA00022801"/>
    </source>
</evidence>
<dbReference type="EC" id="5.-.-.-" evidence="6"/>
<dbReference type="InterPro" id="IPR046348">
    <property type="entry name" value="SIS_dom_sf"/>
</dbReference>
<comment type="caution">
    <text evidence="6">The sequence shown here is derived from an EMBL/GenBank/DDBJ whole genome shotgun (WGS) entry which is preliminary data.</text>
</comment>
<dbReference type="CDD" id="cd05010">
    <property type="entry name" value="SIS_AgaS_like"/>
    <property type="match status" value="1"/>
</dbReference>
<protein>
    <submittedName>
        <fullName evidence="6">Tagatose-6-phosphate ketose/aldose isomerase</fullName>
        <ecNumber evidence="6">5.-.-.-</ecNumber>
    </submittedName>
</protein>
<keyword evidence="3" id="KW-0378">Hydrolase</keyword>
<proteinExistence type="inferred from homology"/>
<sequence length="391" mass="43906">MLGKDKNTWADLTATYTAQEIYQQPNTWAKTIAQIKAEKEDLKKFLDPILNAGDIEIIFAGGGTSEYVGNAVYSYVNRYTDFHASSYASTDIVETPENYLSRNKKTLLINFARSGNSPESVGSVQMAEEICKENVYHLFITCNKDGALSHLAEKMDNAYCINLTPETHDQSFAMTSSFSNMYLASVLCFRLDALDEMEATMKSVIEQGQVFLDEGYTKVVDLINDFYYDRLIYLGANCLKGVAQESQLKTCELTAGQVTTFFDSPLGFRHGPKSVINDQALTVVYISDDPYQRQYEYDLVKEMSGQRKKNRILAVAGHDYPEIRELVDTYISFDLDAPKDNIFLGLDYILVAQVLGLYKSISMNCTPDNPCPTGEVNRVVQGVTIYPYTAK</sequence>
<dbReference type="EMBL" id="JACHHD010000006">
    <property type="protein sequence ID" value="MBB5184707.1"/>
    <property type="molecule type" value="Genomic_DNA"/>
</dbReference>
<keyword evidence="6" id="KW-0413">Isomerase</keyword>
<evidence type="ECO:0000256" key="2">
    <source>
        <dbReference type="ARBA" id="ARBA00022737"/>
    </source>
</evidence>
<dbReference type="PROSITE" id="PS51464">
    <property type="entry name" value="SIS"/>
    <property type="match status" value="2"/>
</dbReference>
<evidence type="ECO:0000256" key="4">
    <source>
        <dbReference type="ARBA" id="ARBA00029292"/>
    </source>
</evidence>
<dbReference type="SUPFAM" id="SSF53697">
    <property type="entry name" value="SIS domain"/>
    <property type="match status" value="1"/>
</dbReference>
<dbReference type="InterPro" id="IPR035464">
    <property type="entry name" value="SIS_AgaS"/>
</dbReference>
<dbReference type="GO" id="GO:0016853">
    <property type="term" value="F:isomerase activity"/>
    <property type="evidence" value="ECO:0007669"/>
    <property type="project" value="UniProtKB-KW"/>
</dbReference>